<dbReference type="InterPro" id="IPR029058">
    <property type="entry name" value="AB_hydrolase_fold"/>
</dbReference>
<accession>A0A6A3V208</accession>
<comment type="caution">
    <text evidence="1">The sequence shown here is derived from an EMBL/GenBank/DDBJ whole genome shotgun (WGS) entry which is preliminary data.</text>
</comment>
<dbReference type="EMBL" id="QXGD01010104">
    <property type="protein sequence ID" value="KAE9157268.1"/>
    <property type="molecule type" value="Genomic_DNA"/>
</dbReference>
<evidence type="ECO:0000313" key="2">
    <source>
        <dbReference type="Proteomes" id="UP000440367"/>
    </source>
</evidence>
<dbReference type="SUPFAM" id="SSF53474">
    <property type="entry name" value="alpha/beta-Hydrolases"/>
    <property type="match status" value="1"/>
</dbReference>
<evidence type="ECO:0008006" key="3">
    <source>
        <dbReference type="Google" id="ProtNLM"/>
    </source>
</evidence>
<organism evidence="1 2">
    <name type="scientific">Phytophthora fragariae</name>
    <dbReference type="NCBI Taxonomy" id="53985"/>
    <lineage>
        <taxon>Eukaryota</taxon>
        <taxon>Sar</taxon>
        <taxon>Stramenopiles</taxon>
        <taxon>Oomycota</taxon>
        <taxon>Peronosporomycetes</taxon>
        <taxon>Peronosporales</taxon>
        <taxon>Peronosporaceae</taxon>
        <taxon>Phytophthora</taxon>
    </lineage>
</organism>
<gene>
    <name evidence="1" type="ORF">PF002_g33408</name>
</gene>
<sequence>MDYRGTGRSTLLECVAAQATTSGSPEGKEFDPSEVPACAQDLENEYGDLASFSVTSAATDLVTFISKYTNGANTIVYGVSYGTFFVERVMHLSPPEVTGMLTFV</sequence>
<dbReference type="Proteomes" id="UP000440367">
    <property type="component" value="Unassembled WGS sequence"/>
</dbReference>
<evidence type="ECO:0000313" key="1">
    <source>
        <dbReference type="EMBL" id="KAE9157268.1"/>
    </source>
</evidence>
<dbReference type="AlphaFoldDB" id="A0A6A3V208"/>
<name>A0A6A3V208_9STRA</name>
<proteinExistence type="predicted"/>
<dbReference type="Gene3D" id="3.40.50.1820">
    <property type="entry name" value="alpha/beta hydrolase"/>
    <property type="match status" value="1"/>
</dbReference>
<protein>
    <recommendedName>
        <fullName evidence="3">AB hydrolase-1 domain-containing protein</fullName>
    </recommendedName>
</protein>
<reference evidence="1 2" key="1">
    <citation type="submission" date="2018-08" db="EMBL/GenBank/DDBJ databases">
        <title>Genomic investigation of the strawberry pathogen Phytophthora fragariae indicates pathogenicity is determined by transcriptional variation in three key races.</title>
        <authorList>
            <person name="Adams T.M."/>
            <person name="Armitage A.D."/>
            <person name="Sobczyk M.K."/>
            <person name="Bates H.J."/>
            <person name="Dunwell J.M."/>
            <person name="Nellist C.F."/>
            <person name="Harrison R.J."/>
        </authorList>
    </citation>
    <scope>NUCLEOTIDE SEQUENCE [LARGE SCALE GENOMIC DNA]</scope>
    <source>
        <strain evidence="1 2">BC-1</strain>
    </source>
</reference>